<keyword evidence="2" id="KW-1185">Reference proteome</keyword>
<feature type="non-terminal residue" evidence="1">
    <location>
        <position position="75"/>
    </location>
</feature>
<organism evidence="1 2">
    <name type="scientific">Pseudoneurospora amorphoporcata</name>
    <dbReference type="NCBI Taxonomy" id="241081"/>
    <lineage>
        <taxon>Eukaryota</taxon>
        <taxon>Fungi</taxon>
        <taxon>Dikarya</taxon>
        <taxon>Ascomycota</taxon>
        <taxon>Pezizomycotina</taxon>
        <taxon>Sordariomycetes</taxon>
        <taxon>Sordariomycetidae</taxon>
        <taxon>Sordariales</taxon>
        <taxon>Sordariaceae</taxon>
        <taxon>Pseudoneurospora</taxon>
    </lineage>
</organism>
<evidence type="ECO:0000313" key="1">
    <source>
        <dbReference type="EMBL" id="KAK3947382.1"/>
    </source>
</evidence>
<accession>A0AAN6NPD5</accession>
<protein>
    <submittedName>
        <fullName evidence="1">Uncharacterized protein</fullName>
    </submittedName>
</protein>
<sequence length="75" mass="8589">YLGSFPRDGLCDSPTRPFFFQLILDYKYGGPRSSYRSLVGEIRASHVPDIQEDEAGSVRFDSSQLIGELMRTWKK</sequence>
<reference evidence="1" key="2">
    <citation type="submission" date="2023-06" db="EMBL/GenBank/DDBJ databases">
        <authorList>
            <consortium name="Lawrence Berkeley National Laboratory"/>
            <person name="Mondo S.J."/>
            <person name="Hensen N."/>
            <person name="Bonometti L."/>
            <person name="Westerberg I."/>
            <person name="Brannstrom I.O."/>
            <person name="Guillou S."/>
            <person name="Cros-Aarteil S."/>
            <person name="Calhoun S."/>
            <person name="Haridas S."/>
            <person name="Kuo A."/>
            <person name="Pangilinan J."/>
            <person name="Riley R."/>
            <person name="Labutti K."/>
            <person name="Andreopoulos B."/>
            <person name="Lipzen A."/>
            <person name="Chen C."/>
            <person name="Yanf M."/>
            <person name="Daum C."/>
            <person name="Ng V."/>
            <person name="Clum A."/>
            <person name="Steindorff A."/>
            <person name="Ohm R."/>
            <person name="Martin F."/>
            <person name="Silar P."/>
            <person name="Natvig D."/>
            <person name="Lalanne C."/>
            <person name="Gautier V."/>
            <person name="Ament-Velasquez S.L."/>
            <person name="Kruys A."/>
            <person name="Hutchinson M.I."/>
            <person name="Powell A.J."/>
            <person name="Barry K."/>
            <person name="Miller A.N."/>
            <person name="Grigoriev I.V."/>
            <person name="Debuchy R."/>
            <person name="Gladieux P."/>
            <person name="Thoren M.H."/>
            <person name="Johannesson H."/>
        </authorList>
    </citation>
    <scope>NUCLEOTIDE SEQUENCE</scope>
    <source>
        <strain evidence="1">CBS 626.80</strain>
    </source>
</reference>
<dbReference type="Proteomes" id="UP001303222">
    <property type="component" value="Unassembled WGS sequence"/>
</dbReference>
<comment type="caution">
    <text evidence="1">The sequence shown here is derived from an EMBL/GenBank/DDBJ whole genome shotgun (WGS) entry which is preliminary data.</text>
</comment>
<dbReference type="AlphaFoldDB" id="A0AAN6NPD5"/>
<name>A0AAN6NPD5_9PEZI</name>
<feature type="non-terminal residue" evidence="1">
    <location>
        <position position="1"/>
    </location>
</feature>
<gene>
    <name evidence="1" type="ORF">QBC32DRAFT_172316</name>
</gene>
<evidence type="ECO:0000313" key="2">
    <source>
        <dbReference type="Proteomes" id="UP001303222"/>
    </source>
</evidence>
<reference evidence="1" key="1">
    <citation type="journal article" date="2023" name="Mol. Phylogenet. Evol.">
        <title>Genome-scale phylogeny and comparative genomics of the fungal order Sordariales.</title>
        <authorList>
            <person name="Hensen N."/>
            <person name="Bonometti L."/>
            <person name="Westerberg I."/>
            <person name="Brannstrom I.O."/>
            <person name="Guillou S."/>
            <person name="Cros-Aarteil S."/>
            <person name="Calhoun S."/>
            <person name="Haridas S."/>
            <person name="Kuo A."/>
            <person name="Mondo S."/>
            <person name="Pangilinan J."/>
            <person name="Riley R."/>
            <person name="LaButti K."/>
            <person name="Andreopoulos B."/>
            <person name="Lipzen A."/>
            <person name="Chen C."/>
            <person name="Yan M."/>
            <person name="Daum C."/>
            <person name="Ng V."/>
            <person name="Clum A."/>
            <person name="Steindorff A."/>
            <person name="Ohm R.A."/>
            <person name="Martin F."/>
            <person name="Silar P."/>
            <person name="Natvig D.O."/>
            <person name="Lalanne C."/>
            <person name="Gautier V."/>
            <person name="Ament-Velasquez S.L."/>
            <person name="Kruys A."/>
            <person name="Hutchinson M.I."/>
            <person name="Powell A.J."/>
            <person name="Barry K."/>
            <person name="Miller A.N."/>
            <person name="Grigoriev I.V."/>
            <person name="Debuchy R."/>
            <person name="Gladieux P."/>
            <person name="Hiltunen Thoren M."/>
            <person name="Johannesson H."/>
        </authorList>
    </citation>
    <scope>NUCLEOTIDE SEQUENCE</scope>
    <source>
        <strain evidence="1">CBS 626.80</strain>
    </source>
</reference>
<proteinExistence type="predicted"/>
<dbReference type="EMBL" id="MU859360">
    <property type="protein sequence ID" value="KAK3947382.1"/>
    <property type="molecule type" value="Genomic_DNA"/>
</dbReference>